<dbReference type="InterPro" id="IPR009057">
    <property type="entry name" value="Homeodomain-like_sf"/>
</dbReference>
<gene>
    <name evidence="5" type="ORF">DX908_13650</name>
</gene>
<evidence type="ECO:0000259" key="4">
    <source>
        <dbReference type="PROSITE" id="PS51736"/>
    </source>
</evidence>
<dbReference type="Gene3D" id="3.40.50.1390">
    <property type="entry name" value="Resolvase, N-terminal catalytic domain"/>
    <property type="match status" value="1"/>
</dbReference>
<dbReference type="FunCoup" id="A0A371RL82">
    <property type="interactions" value="38"/>
</dbReference>
<comment type="similarity">
    <text evidence="1">Belongs to the site-specific recombinase resolvase family.</text>
</comment>
<dbReference type="EMBL" id="QUQO01000001">
    <property type="protein sequence ID" value="RFB06218.1"/>
    <property type="molecule type" value="Genomic_DNA"/>
</dbReference>
<dbReference type="InterPro" id="IPR050639">
    <property type="entry name" value="SSR_resolvase"/>
</dbReference>
<evidence type="ECO:0000256" key="1">
    <source>
        <dbReference type="ARBA" id="ARBA00009913"/>
    </source>
</evidence>
<evidence type="ECO:0000256" key="3">
    <source>
        <dbReference type="ARBA" id="ARBA00023172"/>
    </source>
</evidence>
<dbReference type="InParanoid" id="A0A371RL82"/>
<dbReference type="InterPro" id="IPR006119">
    <property type="entry name" value="Resolv_N"/>
</dbReference>
<dbReference type="PANTHER" id="PTHR30461">
    <property type="entry name" value="DNA-INVERTASE FROM LAMBDOID PROPHAGE"/>
    <property type="match status" value="1"/>
</dbReference>
<dbReference type="Proteomes" id="UP000264589">
    <property type="component" value="Unassembled WGS sequence"/>
</dbReference>
<name>A0A371RL82_9PROT</name>
<comment type="caution">
    <text evidence="5">The sequence shown here is derived from an EMBL/GenBank/DDBJ whole genome shotgun (WGS) entry which is preliminary data.</text>
</comment>
<organism evidence="5 6">
    <name type="scientific">Parvularcula marina</name>
    <dbReference type="NCBI Taxonomy" id="2292771"/>
    <lineage>
        <taxon>Bacteria</taxon>
        <taxon>Pseudomonadati</taxon>
        <taxon>Pseudomonadota</taxon>
        <taxon>Alphaproteobacteria</taxon>
        <taxon>Parvularculales</taxon>
        <taxon>Parvularculaceae</taxon>
        <taxon>Parvularcula</taxon>
    </lineage>
</organism>
<evidence type="ECO:0000256" key="2">
    <source>
        <dbReference type="ARBA" id="ARBA00023125"/>
    </source>
</evidence>
<dbReference type="GO" id="GO:0003677">
    <property type="term" value="F:DNA binding"/>
    <property type="evidence" value="ECO:0007669"/>
    <property type="project" value="UniProtKB-KW"/>
</dbReference>
<keyword evidence="2" id="KW-0238">DNA-binding</keyword>
<evidence type="ECO:0000313" key="6">
    <source>
        <dbReference type="Proteomes" id="UP000264589"/>
    </source>
</evidence>
<dbReference type="RefSeq" id="WP_116392852.1">
    <property type="nucleotide sequence ID" value="NZ_QUQO01000001.1"/>
</dbReference>
<evidence type="ECO:0000313" key="5">
    <source>
        <dbReference type="EMBL" id="RFB06218.1"/>
    </source>
</evidence>
<dbReference type="GO" id="GO:0000150">
    <property type="term" value="F:DNA strand exchange activity"/>
    <property type="evidence" value="ECO:0007669"/>
    <property type="project" value="InterPro"/>
</dbReference>
<proteinExistence type="inferred from homology"/>
<keyword evidence="6" id="KW-1185">Reference proteome</keyword>
<keyword evidence="3" id="KW-0233">DNA recombination</keyword>
<dbReference type="SMART" id="SM00857">
    <property type="entry name" value="Resolvase"/>
    <property type="match status" value="1"/>
</dbReference>
<dbReference type="Pfam" id="PF00239">
    <property type="entry name" value="Resolvase"/>
    <property type="match status" value="1"/>
</dbReference>
<accession>A0A371RL82</accession>
<dbReference type="SUPFAM" id="SSF46689">
    <property type="entry name" value="Homeodomain-like"/>
    <property type="match status" value="1"/>
</dbReference>
<reference evidence="5 6" key="1">
    <citation type="submission" date="2018-08" db="EMBL/GenBank/DDBJ databases">
        <title>Parvularcula sp. SM1705, isolated from surface water of the South Sea China.</title>
        <authorList>
            <person name="Sun L."/>
        </authorList>
    </citation>
    <scope>NUCLEOTIDE SEQUENCE [LARGE SCALE GENOMIC DNA]</scope>
    <source>
        <strain evidence="5 6">SM1705</strain>
    </source>
</reference>
<dbReference type="Gene3D" id="1.10.10.60">
    <property type="entry name" value="Homeodomain-like"/>
    <property type="match status" value="1"/>
</dbReference>
<dbReference type="InterPro" id="IPR036162">
    <property type="entry name" value="Resolvase-like_N_sf"/>
</dbReference>
<sequence length="188" mass="21287">MRLGYIRTSSREQTPARQIDALTAKCDRLFVEQVSANRKKRPVFISVQRRLRAGDTLVIHDLDRAFRSTLEALTVMQRLTQREVALEVLSLNINTGSPEGELLYTQTASYARYEWRILSRRTKEGMEAARARGAKIGRPPVIDEDSLEWARLLIDSGLRVEDAAYEIDAARSTLYRHLAGGNTCDGVH</sequence>
<protein>
    <submittedName>
        <fullName evidence="5">Recombinase family protein</fullName>
    </submittedName>
</protein>
<feature type="domain" description="Resolvase/invertase-type recombinase catalytic" evidence="4">
    <location>
        <begin position="1"/>
        <end position="133"/>
    </location>
</feature>
<dbReference type="PANTHER" id="PTHR30461:SF2">
    <property type="entry name" value="SERINE RECOMBINASE PINE-RELATED"/>
    <property type="match status" value="1"/>
</dbReference>
<dbReference type="OrthoDB" id="9800103at2"/>
<dbReference type="SUPFAM" id="SSF53041">
    <property type="entry name" value="Resolvase-like"/>
    <property type="match status" value="1"/>
</dbReference>
<dbReference type="CDD" id="cd03768">
    <property type="entry name" value="SR_ResInv"/>
    <property type="match status" value="1"/>
</dbReference>
<dbReference type="PROSITE" id="PS51736">
    <property type="entry name" value="RECOMBINASES_3"/>
    <property type="match status" value="1"/>
</dbReference>
<dbReference type="AlphaFoldDB" id="A0A371RL82"/>